<comment type="catalytic activity">
    <reaction evidence="6 7">
        <text>(2-aminoethyl)phosphonate + pyruvate = phosphonoacetaldehyde + L-alanine</text>
        <dbReference type="Rhea" id="RHEA:17021"/>
        <dbReference type="ChEBI" id="CHEBI:15361"/>
        <dbReference type="ChEBI" id="CHEBI:57418"/>
        <dbReference type="ChEBI" id="CHEBI:57972"/>
        <dbReference type="ChEBI" id="CHEBI:58383"/>
        <dbReference type="EC" id="2.6.1.37"/>
    </reaction>
</comment>
<dbReference type="Gene3D" id="3.40.640.10">
    <property type="entry name" value="Type I PLP-dependent aspartate aminotransferase-like (Major domain)"/>
    <property type="match status" value="1"/>
</dbReference>
<evidence type="ECO:0000256" key="9">
    <source>
        <dbReference type="PIRSR" id="PIRSR000524-50"/>
    </source>
</evidence>
<dbReference type="InterPro" id="IPR024169">
    <property type="entry name" value="SP_NH2Trfase/AEP_transaminase"/>
</dbReference>
<evidence type="ECO:0000256" key="5">
    <source>
        <dbReference type="ARBA" id="ARBA00023317"/>
    </source>
</evidence>
<evidence type="ECO:0000313" key="12">
    <source>
        <dbReference type="Proteomes" id="UP000192727"/>
    </source>
</evidence>
<keyword evidence="5 7" id="KW-0670">Pyruvate</keyword>
<dbReference type="HAMAP" id="MF_01376">
    <property type="entry name" value="PhnW_aminotrans_5"/>
    <property type="match status" value="1"/>
</dbReference>
<keyword evidence="3 7" id="KW-0808">Transferase</keyword>
<evidence type="ECO:0000256" key="7">
    <source>
        <dbReference type="HAMAP-Rule" id="MF_01376"/>
    </source>
</evidence>
<dbReference type="EMBL" id="CP020557">
    <property type="protein sequence ID" value="ARF70194.1"/>
    <property type="molecule type" value="Genomic_DNA"/>
</dbReference>
<accession>A0A1V0UYA4</accession>
<feature type="domain" description="Aminotransferase class V" evidence="10">
    <location>
        <begin position="23"/>
        <end position="330"/>
    </location>
</feature>
<dbReference type="PIRSF" id="PIRSF000524">
    <property type="entry name" value="SPT"/>
    <property type="match status" value="1"/>
</dbReference>
<dbReference type="Pfam" id="PF00266">
    <property type="entry name" value="Aminotran_5"/>
    <property type="match status" value="1"/>
</dbReference>
<comment type="similarity">
    <text evidence="7">Belongs to the class-V pyridoxal-phosphate-dependent aminotransferase family. PhnW subfamily.</text>
</comment>
<gene>
    <name evidence="7" type="primary">phnW</name>
    <name evidence="11" type="ORF">B7C51_23635</name>
</gene>
<feature type="binding site" evidence="8">
    <location>
        <position position="339"/>
    </location>
    <ligand>
        <name>substrate</name>
    </ligand>
</feature>
<keyword evidence="4 7" id="KW-0663">Pyridoxal phosphate</keyword>
<dbReference type="GO" id="GO:0047304">
    <property type="term" value="F:2-aminoethylphosphonate-pyruvate transaminase activity"/>
    <property type="evidence" value="ECO:0007669"/>
    <property type="project" value="UniProtKB-UniRule"/>
</dbReference>
<dbReference type="RefSeq" id="WP_083041406.1">
    <property type="nucleotide sequence ID" value="NZ_CP020557.1"/>
</dbReference>
<evidence type="ECO:0000256" key="1">
    <source>
        <dbReference type="ARBA" id="ARBA00001933"/>
    </source>
</evidence>
<dbReference type="GO" id="GO:0019700">
    <property type="term" value="P:organic phosphonate catabolic process"/>
    <property type="evidence" value="ECO:0007669"/>
    <property type="project" value="InterPro"/>
</dbReference>
<keyword evidence="2 7" id="KW-0032">Aminotransferase</keyword>
<protein>
    <recommendedName>
        <fullName evidence="7">2-aminoethylphosphonate--pyruvate transaminase</fullName>
        <ecNumber evidence="7">2.6.1.37</ecNumber>
    </recommendedName>
    <alternativeName>
        <fullName evidence="7">2-aminoethylphosphonate aminotransferase</fullName>
    </alternativeName>
    <alternativeName>
        <fullName evidence="7">AEP transaminase</fullName>
        <shortName evidence="7">AEPT</shortName>
    </alternativeName>
</protein>
<evidence type="ECO:0000256" key="4">
    <source>
        <dbReference type="ARBA" id="ARBA00022898"/>
    </source>
</evidence>
<evidence type="ECO:0000259" key="10">
    <source>
        <dbReference type="Pfam" id="PF00266"/>
    </source>
</evidence>
<dbReference type="NCBIfam" id="NF010006">
    <property type="entry name" value="PRK13479.1"/>
    <property type="match status" value="1"/>
</dbReference>
<comment type="subunit">
    <text evidence="7">Homodimer.</text>
</comment>
<dbReference type="Proteomes" id="UP000192727">
    <property type="component" value="Chromosome"/>
</dbReference>
<dbReference type="InterPro" id="IPR015421">
    <property type="entry name" value="PyrdxlP-dep_Trfase_major"/>
</dbReference>
<dbReference type="NCBIfam" id="TIGR03301">
    <property type="entry name" value="PhnW-AepZ"/>
    <property type="match status" value="1"/>
</dbReference>
<dbReference type="Gene3D" id="3.90.1150.10">
    <property type="entry name" value="Aspartate Aminotransferase, domain 1"/>
    <property type="match status" value="1"/>
</dbReference>
<name>A0A1V0UYA4_9BACL</name>
<comment type="cofactor">
    <cofactor evidence="1 7 9">
        <name>pyridoxal 5'-phosphate</name>
        <dbReference type="ChEBI" id="CHEBI:597326"/>
    </cofactor>
</comment>
<dbReference type="PANTHER" id="PTHR42778:SF1">
    <property type="entry name" value="2-AMINOETHYLPHOSPHONATE--PYRUVATE TRANSAMINASE"/>
    <property type="match status" value="1"/>
</dbReference>
<feature type="modified residue" description="N6-(pyridoxal phosphate)lysine" evidence="7 9">
    <location>
        <position position="194"/>
    </location>
</feature>
<dbReference type="PANTHER" id="PTHR42778">
    <property type="entry name" value="2-AMINOETHYLPHOSPHONATE--PYRUVATE TRANSAMINASE"/>
    <property type="match status" value="1"/>
</dbReference>
<evidence type="ECO:0000256" key="2">
    <source>
        <dbReference type="ARBA" id="ARBA00022576"/>
    </source>
</evidence>
<evidence type="ECO:0000256" key="6">
    <source>
        <dbReference type="ARBA" id="ARBA00049460"/>
    </source>
</evidence>
<dbReference type="InterPro" id="IPR000192">
    <property type="entry name" value="Aminotrans_V_dom"/>
</dbReference>
<proteinExistence type="inferred from homology"/>
<dbReference type="InterPro" id="IPR012703">
    <property type="entry name" value="NH2EtPonate_pyrv_transaminase"/>
</dbReference>
<dbReference type="InterPro" id="IPR015424">
    <property type="entry name" value="PyrdxlP-dep_Trfase"/>
</dbReference>
<dbReference type="EC" id="2.6.1.37" evidence="7"/>
<dbReference type="InterPro" id="IPR015422">
    <property type="entry name" value="PyrdxlP-dep_Trfase_small"/>
</dbReference>
<comment type="function">
    <text evidence="7">Involved in phosphonate degradation.</text>
</comment>
<dbReference type="SUPFAM" id="SSF53383">
    <property type="entry name" value="PLP-dependent transferases"/>
    <property type="match status" value="1"/>
</dbReference>
<dbReference type="AlphaFoldDB" id="A0A1V0UYA4"/>
<organism evidence="11 12">
    <name type="scientific">Paenibacillus larvae subsp. pulvifaciens</name>
    <dbReference type="NCBI Taxonomy" id="1477"/>
    <lineage>
        <taxon>Bacteria</taxon>
        <taxon>Bacillati</taxon>
        <taxon>Bacillota</taxon>
        <taxon>Bacilli</taxon>
        <taxon>Bacillales</taxon>
        <taxon>Paenibacillaceae</taxon>
        <taxon>Paenibacillus</taxon>
    </lineage>
</organism>
<evidence type="ECO:0000313" key="11">
    <source>
        <dbReference type="EMBL" id="ARF70194.1"/>
    </source>
</evidence>
<evidence type="ECO:0000256" key="3">
    <source>
        <dbReference type="ARBA" id="ARBA00022679"/>
    </source>
</evidence>
<reference evidence="11 12" key="1">
    <citation type="submission" date="2017-03" db="EMBL/GenBank/DDBJ databases">
        <title>Paenibacillus larvae genome sequencing.</title>
        <authorList>
            <person name="Dingman D.W."/>
        </authorList>
    </citation>
    <scope>NUCLEOTIDE SEQUENCE [LARGE SCALE GENOMIC DNA]</scope>
    <source>
        <strain evidence="11 12">SAG 10367</strain>
    </source>
</reference>
<evidence type="ECO:0000256" key="8">
    <source>
        <dbReference type="PIRSR" id="PIRSR000524-1"/>
    </source>
</evidence>
<sequence>MQSVKRNILLTPGPATTTDTVKYAQVVPDICPREAEFGDLMEAVSKKLTQIAADANRATAVLFSGSGTAAVEAVLSSTIGDGTVIIVNNGAYGKRMCEIALAYGLHFLEFAASSVEPVDLTALEALFQRSGQISHLAVVHHETTSGLLNDIGPIGELCRRYKADLIVDAISSFGAVPIQMDEMNINYLVASSNKNVQGLPGISFVIAEKSKLESLKQIKCKNYYLNLYEQYNYLEKKRQMRFTAPVQTLYALRQAITELEYEGVPQRYARYRKSWETLADGLKKLGLKYLVQDRYHSKLVTSIIEPVCEGYNFQKMHDFFYEKGITIYPGKIENLSTFRIANIGDISFHDIRLFLELLESYLQSIGYPLRKAADSHDDIRE</sequence>